<dbReference type="STRING" id="1229662.W3X3Z4"/>
<reference evidence="4" key="1">
    <citation type="journal article" date="2015" name="BMC Genomics">
        <title>Genomic and transcriptomic analysis of the endophytic fungus Pestalotiopsis fici reveals its lifestyle and high potential for synthesis of natural products.</title>
        <authorList>
            <person name="Wang X."/>
            <person name="Zhang X."/>
            <person name="Liu L."/>
            <person name="Xiang M."/>
            <person name="Wang W."/>
            <person name="Sun X."/>
            <person name="Che Y."/>
            <person name="Guo L."/>
            <person name="Liu G."/>
            <person name="Guo L."/>
            <person name="Wang C."/>
            <person name="Yin W.B."/>
            <person name="Stadler M."/>
            <person name="Zhang X."/>
            <person name="Liu X."/>
        </authorList>
    </citation>
    <scope>NUCLEOTIDE SEQUENCE [LARGE SCALE GENOMIC DNA]</scope>
    <source>
        <strain evidence="4">W106-1 / CGMCC3.15140</strain>
    </source>
</reference>
<organism evidence="3 4">
    <name type="scientific">Pestalotiopsis fici (strain W106-1 / CGMCC3.15140)</name>
    <dbReference type="NCBI Taxonomy" id="1229662"/>
    <lineage>
        <taxon>Eukaryota</taxon>
        <taxon>Fungi</taxon>
        <taxon>Dikarya</taxon>
        <taxon>Ascomycota</taxon>
        <taxon>Pezizomycotina</taxon>
        <taxon>Sordariomycetes</taxon>
        <taxon>Xylariomycetidae</taxon>
        <taxon>Amphisphaeriales</taxon>
        <taxon>Sporocadaceae</taxon>
        <taxon>Pestalotiopsis</taxon>
    </lineage>
</organism>
<evidence type="ECO:0000256" key="1">
    <source>
        <dbReference type="SAM" id="MobiDB-lite"/>
    </source>
</evidence>
<dbReference type="HOGENOM" id="CLU_250902_0_0_1"/>
<dbReference type="InParanoid" id="W3X3Z4"/>
<feature type="compositionally biased region" description="Basic and acidic residues" evidence="1">
    <location>
        <begin position="956"/>
        <end position="967"/>
    </location>
</feature>
<feature type="region of interest" description="Disordered" evidence="1">
    <location>
        <begin position="100"/>
        <end position="130"/>
    </location>
</feature>
<evidence type="ECO:0000259" key="2">
    <source>
        <dbReference type="PROSITE" id="PS50011"/>
    </source>
</evidence>
<feature type="region of interest" description="Disordered" evidence="1">
    <location>
        <begin position="254"/>
        <end position="281"/>
    </location>
</feature>
<feature type="region of interest" description="Disordered" evidence="1">
    <location>
        <begin position="947"/>
        <end position="967"/>
    </location>
</feature>
<dbReference type="Proteomes" id="UP000030651">
    <property type="component" value="Unassembled WGS sequence"/>
</dbReference>
<dbReference type="GeneID" id="19273317"/>
<feature type="domain" description="Protein kinase" evidence="2">
    <location>
        <begin position="736"/>
        <end position="1089"/>
    </location>
</feature>
<dbReference type="GO" id="GO:0004672">
    <property type="term" value="F:protein kinase activity"/>
    <property type="evidence" value="ECO:0007669"/>
    <property type="project" value="InterPro"/>
</dbReference>
<feature type="compositionally biased region" description="Polar residues" evidence="1">
    <location>
        <begin position="257"/>
        <end position="268"/>
    </location>
</feature>
<protein>
    <recommendedName>
        <fullName evidence="2">Protein kinase domain-containing protein</fullName>
    </recommendedName>
</protein>
<evidence type="ECO:0000313" key="4">
    <source>
        <dbReference type="Proteomes" id="UP000030651"/>
    </source>
</evidence>
<dbReference type="eggNOG" id="ENOG502S2T0">
    <property type="taxonomic scope" value="Eukaryota"/>
</dbReference>
<name>W3X3Z4_PESFW</name>
<dbReference type="PANTHER" id="PTHR35391">
    <property type="entry name" value="C2H2-TYPE DOMAIN-CONTAINING PROTEIN-RELATED"/>
    <property type="match status" value="1"/>
</dbReference>
<dbReference type="PANTHER" id="PTHR35391:SF7">
    <property type="entry name" value="C2H2-TYPE DOMAIN-CONTAINING PROTEIN"/>
    <property type="match status" value="1"/>
</dbReference>
<dbReference type="GO" id="GO:0005524">
    <property type="term" value="F:ATP binding"/>
    <property type="evidence" value="ECO:0007669"/>
    <property type="project" value="InterPro"/>
</dbReference>
<dbReference type="PROSITE" id="PS50011">
    <property type="entry name" value="PROTEIN_KINASE_DOM"/>
    <property type="match status" value="1"/>
</dbReference>
<gene>
    <name evidence="3" type="ORF">PFICI_08304</name>
</gene>
<proteinExistence type="predicted"/>
<dbReference type="InterPro" id="IPR000719">
    <property type="entry name" value="Prot_kinase_dom"/>
</dbReference>
<dbReference type="OrthoDB" id="6133115at2759"/>
<dbReference type="Pfam" id="PF00069">
    <property type="entry name" value="Pkinase"/>
    <property type="match status" value="1"/>
</dbReference>
<dbReference type="Pfam" id="PF26082">
    <property type="entry name" value="zf-C2H2_AcuF"/>
    <property type="match status" value="1"/>
</dbReference>
<dbReference type="Gene3D" id="1.10.510.10">
    <property type="entry name" value="Transferase(Phosphotransferase) domain 1"/>
    <property type="match status" value="1"/>
</dbReference>
<accession>W3X3Z4</accession>
<dbReference type="SUPFAM" id="SSF56112">
    <property type="entry name" value="Protein kinase-like (PK-like)"/>
    <property type="match status" value="1"/>
</dbReference>
<dbReference type="KEGG" id="pfy:PFICI_08304"/>
<sequence length="1458" mass="165224">MTIADKVRDSDRLFHNILKELEVSKTDPAYGIDHSIAVDTWDRFQLWVGNIGADRQDASMLSLESRMTSSSEVLQEISNLLGSLIDTLRDLLDILTSQRKNADNMPEQSREDGIDDSDNDSEVATRDYRADNPSEAQAFLGIVSECITGLFRLSTLVIKATPQDRFSKAQEGRDSFSIHHADIQDVTDLFPKLLRTEYAWLRERLGQANAKRRNFVECCREHQATITEESPKRSGPQGLRFLAISVDIEPTVAKQEPISTEASGSNIDLLQEDDDTSESGDTRTLISAASSTDLEVEQFPQILRLSEVNNGNDTFECPLCCVTGRFADESSWQRHLYQDLRIYVCTADEPECSNRLFSDRKTWFDHELQHHRCQWTCIICQEGPFHAASILRDHATTHHAELEPELVEGLIAASQRPLQVIAASECPFCDEWEELLQSDARNKSTNTSGSVVVELKEFQNHIASHLQNVALLSLAKTSDDYATKDVSGRDEASSQLLHTATIREQAVTVTAESSQARSAKPEGSVDAAMQEATTIIPDSLQRQKQPAPSIASLKQRSVSDFVDLFLFHKQVKQCTRISVFRKHRSFLLMDRLRSWMQEPVESHGHIQISRASSLLEKLYPEREPFEGAYQDYGKHLVSGSKQSLIDILVILLQISTDALLLIDRFYQRQVFDSDIPNIIRYPSNLDDIVQGSIYYKSHDLKNVIGKFMTLAHKITASQNLNLGHGQDVPLGMILPFTVQQSIGHEGKSDVFRVEVPAESMPGYIIEYISYGPSLDTLHARKKRFDKEPLTYELVLKRMEHEEDWKREVEFHRAADGAKGIVKCFGSWKTARRNDHEYYLLLESGWENLEYYFLTYSPPTATTEILDFWTNFRDIAMTLKCMHTLEISSAGTKKTYFGWHGDIKLSNFLLCPYSEGDEMTYVIKLTGFGFAKLEEAIAGDQMEATTPLHGGTEEYGGPERIDPTTGKIDDNKRVTRRFDVWSLGCAIYEAATWIALGAEGIEQFRLLRKIKDNHAQDLNYEDIRGNEEFHLRAKVASVVDIWHGYLLSVLRNQDCITGPVLEIAKRYMLQADPAHRASAEELVNLLDNALAQAHSDAPKYSKQPGLLQTALRLHHQRSQQNSDARASMSATLQFARNVDRTSEEAVDTSQLPSFEYWDAVRFLNGIGLTHSTHIKIPRPTGALPDSEAQRTGPSRKVIRPMTSLSDDRGQDNPHNLTWSQYIESVSNVSQGNHETFRSSAEPHKEQTLQEATFGDMFNDRDIIFLFDDRQRMYVHWPQVQAVATVLMVILPGQGQDGFDTYFSSHRRRPTTKPGGRELDWDFLNQGKGKTYSHKVTLIIFTDGVWRDQQRQLIELAIEKWLRYNKMKGAIDMDPRQYSIQFIHFGNESGSFKALESMGDGLCKGIDVTDVIDVERADGNIHKMIMGSLYDTWHRSRTPTTISTTTTMTDIAPPIPRHLD</sequence>
<dbReference type="InterPro" id="IPR011009">
    <property type="entry name" value="Kinase-like_dom_sf"/>
</dbReference>
<dbReference type="EMBL" id="KI912113">
    <property type="protein sequence ID" value="ETS80775.1"/>
    <property type="molecule type" value="Genomic_DNA"/>
</dbReference>
<evidence type="ECO:0000313" key="3">
    <source>
        <dbReference type="EMBL" id="ETS80775.1"/>
    </source>
</evidence>
<dbReference type="RefSeq" id="XP_007835076.1">
    <property type="nucleotide sequence ID" value="XM_007836885.1"/>
</dbReference>
<dbReference type="SMART" id="SM00220">
    <property type="entry name" value="S_TKc"/>
    <property type="match status" value="1"/>
</dbReference>
<dbReference type="InterPro" id="IPR058925">
    <property type="entry name" value="zf-C2H2_AcuF"/>
</dbReference>
<keyword evidence="4" id="KW-1185">Reference proteome</keyword>